<evidence type="ECO:0008006" key="3">
    <source>
        <dbReference type="Google" id="ProtNLM"/>
    </source>
</evidence>
<dbReference type="PANTHER" id="PTHR46060">
    <property type="entry name" value="MARINER MOS1 TRANSPOSASE-LIKE PROTEIN"/>
    <property type="match status" value="1"/>
</dbReference>
<keyword evidence="2" id="KW-1185">Reference proteome</keyword>
<name>A0AAV8XU38_9CUCU</name>
<protein>
    <recommendedName>
        <fullName evidence="3">Transposase</fullName>
    </recommendedName>
</protein>
<dbReference type="GO" id="GO:0003676">
    <property type="term" value="F:nucleic acid binding"/>
    <property type="evidence" value="ECO:0007669"/>
    <property type="project" value="InterPro"/>
</dbReference>
<evidence type="ECO:0000313" key="1">
    <source>
        <dbReference type="EMBL" id="KAJ8942387.1"/>
    </source>
</evidence>
<organism evidence="1 2">
    <name type="scientific">Aromia moschata</name>
    <dbReference type="NCBI Taxonomy" id="1265417"/>
    <lineage>
        <taxon>Eukaryota</taxon>
        <taxon>Metazoa</taxon>
        <taxon>Ecdysozoa</taxon>
        <taxon>Arthropoda</taxon>
        <taxon>Hexapoda</taxon>
        <taxon>Insecta</taxon>
        <taxon>Pterygota</taxon>
        <taxon>Neoptera</taxon>
        <taxon>Endopterygota</taxon>
        <taxon>Coleoptera</taxon>
        <taxon>Polyphaga</taxon>
        <taxon>Cucujiformia</taxon>
        <taxon>Chrysomeloidea</taxon>
        <taxon>Cerambycidae</taxon>
        <taxon>Cerambycinae</taxon>
        <taxon>Callichromatini</taxon>
        <taxon>Aromia</taxon>
    </lineage>
</organism>
<dbReference type="AlphaFoldDB" id="A0AAV8XU38"/>
<proteinExistence type="predicted"/>
<evidence type="ECO:0000313" key="2">
    <source>
        <dbReference type="Proteomes" id="UP001162162"/>
    </source>
</evidence>
<dbReference type="Proteomes" id="UP001162162">
    <property type="component" value="Unassembled WGS sequence"/>
</dbReference>
<sequence>MDVYPAHKFLNGLNGLKRDVKRPKPISGPQRQKRTKTLNGRKIGKLIREDRRLSIRELAEITGIDKECVRQILYESFTMRKVCAKVVSKLLTPEQKESRMNICADILSNIDTDTALLDTVITCDESWCFTYDPETSAYHRANDKDVVDSQGFGQNKVAKLFIANF</sequence>
<dbReference type="InterPro" id="IPR036397">
    <property type="entry name" value="RNaseH_sf"/>
</dbReference>
<dbReference type="PANTHER" id="PTHR46060:SF1">
    <property type="entry name" value="MARINER MOS1 TRANSPOSASE-LIKE PROTEIN"/>
    <property type="match status" value="1"/>
</dbReference>
<dbReference type="EMBL" id="JAPWTK010000329">
    <property type="protein sequence ID" value="KAJ8942387.1"/>
    <property type="molecule type" value="Genomic_DNA"/>
</dbReference>
<gene>
    <name evidence="1" type="ORF">NQ318_016635</name>
</gene>
<dbReference type="InterPro" id="IPR052709">
    <property type="entry name" value="Transposase-MT_Hybrid"/>
</dbReference>
<accession>A0AAV8XU38</accession>
<comment type="caution">
    <text evidence="1">The sequence shown here is derived from an EMBL/GenBank/DDBJ whole genome shotgun (WGS) entry which is preliminary data.</text>
</comment>
<reference evidence="1" key="1">
    <citation type="journal article" date="2023" name="Insect Mol. Biol.">
        <title>Genome sequencing provides insights into the evolution of gene families encoding plant cell wall-degrading enzymes in longhorned beetles.</title>
        <authorList>
            <person name="Shin N.R."/>
            <person name="Okamura Y."/>
            <person name="Kirsch R."/>
            <person name="Pauchet Y."/>
        </authorList>
    </citation>
    <scope>NUCLEOTIDE SEQUENCE</scope>
    <source>
        <strain evidence="1">AMC_N1</strain>
    </source>
</reference>
<dbReference type="Gene3D" id="3.30.420.10">
    <property type="entry name" value="Ribonuclease H-like superfamily/Ribonuclease H"/>
    <property type="match status" value="1"/>
</dbReference>